<evidence type="ECO:0000256" key="1">
    <source>
        <dbReference type="SAM" id="MobiDB-lite"/>
    </source>
</evidence>
<evidence type="ECO:0000313" key="3">
    <source>
        <dbReference type="Proteomes" id="UP000762676"/>
    </source>
</evidence>
<evidence type="ECO:0000313" key="2">
    <source>
        <dbReference type="EMBL" id="GFR94275.1"/>
    </source>
</evidence>
<dbReference type="AlphaFoldDB" id="A0AAV4HBW6"/>
<proteinExistence type="predicted"/>
<accession>A0AAV4HBW6</accession>
<keyword evidence="3" id="KW-1185">Reference proteome</keyword>
<dbReference type="Proteomes" id="UP000762676">
    <property type="component" value="Unassembled WGS sequence"/>
</dbReference>
<feature type="region of interest" description="Disordered" evidence="1">
    <location>
        <begin position="57"/>
        <end position="77"/>
    </location>
</feature>
<name>A0AAV4HBW6_9GAST</name>
<dbReference type="EMBL" id="BMAT01012539">
    <property type="protein sequence ID" value="GFR94275.1"/>
    <property type="molecule type" value="Genomic_DNA"/>
</dbReference>
<sequence>MGSHVIKLKAYIVNLPPHLSQHGESRGKMEGVHRESTTTSQPMWSISSESLNKNGNALNAKFFTPDTDTQNRHRKDLEKKQALSIISPLVLLITWAANRNSSDRMLGMISGLPVKPCKETGISSVPYTHCIAR</sequence>
<reference evidence="2 3" key="1">
    <citation type="journal article" date="2021" name="Elife">
        <title>Chloroplast acquisition without the gene transfer in kleptoplastic sea slugs, Plakobranchus ocellatus.</title>
        <authorList>
            <person name="Maeda T."/>
            <person name="Takahashi S."/>
            <person name="Yoshida T."/>
            <person name="Shimamura S."/>
            <person name="Takaki Y."/>
            <person name="Nagai Y."/>
            <person name="Toyoda A."/>
            <person name="Suzuki Y."/>
            <person name="Arimoto A."/>
            <person name="Ishii H."/>
            <person name="Satoh N."/>
            <person name="Nishiyama T."/>
            <person name="Hasebe M."/>
            <person name="Maruyama T."/>
            <person name="Minagawa J."/>
            <person name="Obokata J."/>
            <person name="Shigenobu S."/>
        </authorList>
    </citation>
    <scope>NUCLEOTIDE SEQUENCE [LARGE SCALE GENOMIC DNA]</scope>
</reference>
<organism evidence="2 3">
    <name type="scientific">Elysia marginata</name>
    <dbReference type="NCBI Taxonomy" id="1093978"/>
    <lineage>
        <taxon>Eukaryota</taxon>
        <taxon>Metazoa</taxon>
        <taxon>Spiralia</taxon>
        <taxon>Lophotrochozoa</taxon>
        <taxon>Mollusca</taxon>
        <taxon>Gastropoda</taxon>
        <taxon>Heterobranchia</taxon>
        <taxon>Euthyneura</taxon>
        <taxon>Panpulmonata</taxon>
        <taxon>Sacoglossa</taxon>
        <taxon>Placobranchoidea</taxon>
        <taxon>Plakobranchidae</taxon>
        <taxon>Elysia</taxon>
    </lineage>
</organism>
<gene>
    <name evidence="2" type="ORF">ElyMa_006246100</name>
</gene>
<comment type="caution">
    <text evidence="2">The sequence shown here is derived from an EMBL/GenBank/DDBJ whole genome shotgun (WGS) entry which is preliminary data.</text>
</comment>
<protein>
    <submittedName>
        <fullName evidence="2">Uncharacterized protein</fullName>
    </submittedName>
</protein>